<name>A0A7J7LI05_9MAGN</name>
<dbReference type="PRINTS" id="PR00625">
    <property type="entry name" value="JDOMAIN"/>
</dbReference>
<gene>
    <name evidence="2" type="ORF">GIB67_040008</name>
</gene>
<keyword evidence="3" id="KW-1185">Reference proteome</keyword>
<protein>
    <recommendedName>
        <fullName evidence="1">J domain-containing protein</fullName>
    </recommendedName>
</protein>
<dbReference type="AlphaFoldDB" id="A0A7J7LI05"/>
<dbReference type="PROSITE" id="PS00636">
    <property type="entry name" value="DNAJ_1"/>
    <property type="match status" value="1"/>
</dbReference>
<sequence>MSSAIQFHVCQGTSQFSSSTGTKLRSSPSLSPFLVSSPTSFPSRKLKITAYSSSSTETNTSSTLRFTVSKKPQNFYQVLSVNQNVPLTEIKTAYRNLAKRFHPDAVTPESNSSDFIEIQKAYATLSDPTTRALYDLTIARAGAFQKKQFPYTASSKTMTRRWETDQCW</sequence>
<dbReference type="Pfam" id="PF00226">
    <property type="entry name" value="DnaJ"/>
    <property type="match status" value="1"/>
</dbReference>
<dbReference type="Gene3D" id="1.10.287.110">
    <property type="entry name" value="DnaJ domain"/>
    <property type="match status" value="1"/>
</dbReference>
<organism evidence="2 3">
    <name type="scientific">Kingdonia uniflora</name>
    <dbReference type="NCBI Taxonomy" id="39325"/>
    <lineage>
        <taxon>Eukaryota</taxon>
        <taxon>Viridiplantae</taxon>
        <taxon>Streptophyta</taxon>
        <taxon>Embryophyta</taxon>
        <taxon>Tracheophyta</taxon>
        <taxon>Spermatophyta</taxon>
        <taxon>Magnoliopsida</taxon>
        <taxon>Ranunculales</taxon>
        <taxon>Circaeasteraceae</taxon>
        <taxon>Kingdonia</taxon>
    </lineage>
</organism>
<dbReference type="CDD" id="cd06257">
    <property type="entry name" value="DnaJ"/>
    <property type="match status" value="1"/>
</dbReference>
<dbReference type="PROSITE" id="PS50076">
    <property type="entry name" value="DNAJ_2"/>
    <property type="match status" value="1"/>
</dbReference>
<dbReference type="SMART" id="SM00271">
    <property type="entry name" value="DnaJ"/>
    <property type="match status" value="1"/>
</dbReference>
<proteinExistence type="predicted"/>
<accession>A0A7J7LI05</accession>
<dbReference type="EMBL" id="JACGCM010002266">
    <property type="protein sequence ID" value="KAF6142301.1"/>
    <property type="molecule type" value="Genomic_DNA"/>
</dbReference>
<comment type="caution">
    <text evidence="2">The sequence shown here is derived from an EMBL/GenBank/DDBJ whole genome shotgun (WGS) entry which is preliminary data.</text>
</comment>
<dbReference type="InterPro" id="IPR001623">
    <property type="entry name" value="DnaJ_domain"/>
</dbReference>
<evidence type="ECO:0000313" key="3">
    <source>
        <dbReference type="Proteomes" id="UP000541444"/>
    </source>
</evidence>
<dbReference type="InterPro" id="IPR036869">
    <property type="entry name" value="J_dom_sf"/>
</dbReference>
<dbReference type="SUPFAM" id="SSF46565">
    <property type="entry name" value="Chaperone J-domain"/>
    <property type="match status" value="1"/>
</dbReference>
<evidence type="ECO:0000259" key="1">
    <source>
        <dbReference type="PROSITE" id="PS50076"/>
    </source>
</evidence>
<dbReference type="PANTHER" id="PTHR45432:SF2">
    <property type="entry name" value="CHAPERONE PROTEIN DNAJ 11, CHLOROPLASTIC"/>
    <property type="match status" value="1"/>
</dbReference>
<feature type="domain" description="J" evidence="1">
    <location>
        <begin position="74"/>
        <end position="138"/>
    </location>
</feature>
<evidence type="ECO:0000313" key="2">
    <source>
        <dbReference type="EMBL" id="KAF6142301.1"/>
    </source>
</evidence>
<reference evidence="2 3" key="1">
    <citation type="journal article" date="2020" name="IScience">
        <title>Genome Sequencing of the Endangered Kingdonia uniflora (Circaeasteraceae, Ranunculales) Reveals Potential Mechanisms of Evolutionary Specialization.</title>
        <authorList>
            <person name="Sun Y."/>
            <person name="Deng T."/>
            <person name="Zhang A."/>
            <person name="Moore M.J."/>
            <person name="Landis J.B."/>
            <person name="Lin N."/>
            <person name="Zhang H."/>
            <person name="Zhang X."/>
            <person name="Huang J."/>
            <person name="Zhang X."/>
            <person name="Sun H."/>
            <person name="Wang H."/>
        </authorList>
    </citation>
    <scope>NUCLEOTIDE SEQUENCE [LARGE SCALE GENOMIC DNA]</scope>
    <source>
        <strain evidence="2">TB1705</strain>
        <tissue evidence="2">Leaf</tissue>
    </source>
</reference>
<dbReference type="OrthoDB" id="445556at2759"/>
<dbReference type="Proteomes" id="UP000541444">
    <property type="component" value="Unassembled WGS sequence"/>
</dbReference>
<dbReference type="PANTHER" id="PTHR45432">
    <property type="entry name" value="CHAPERONE PROTEIN DNAJ 11, CHLOROPLASTIC-LIKE"/>
    <property type="match status" value="1"/>
</dbReference>
<dbReference type="InterPro" id="IPR018253">
    <property type="entry name" value="DnaJ_domain_CS"/>
</dbReference>